<dbReference type="EMBL" id="CP080507">
    <property type="protein sequence ID" value="QYM78168.1"/>
    <property type="molecule type" value="Genomic_DNA"/>
</dbReference>
<keyword evidence="3" id="KW-1185">Reference proteome</keyword>
<dbReference type="Proteomes" id="UP000825051">
    <property type="component" value="Chromosome"/>
</dbReference>
<keyword evidence="1" id="KW-0732">Signal</keyword>
<name>A0A8F9TUS9_9BACT</name>
<organism evidence="2 3">
    <name type="scientific">Horticoccus luteus</name>
    <dbReference type="NCBI Taxonomy" id="2862869"/>
    <lineage>
        <taxon>Bacteria</taxon>
        <taxon>Pseudomonadati</taxon>
        <taxon>Verrucomicrobiota</taxon>
        <taxon>Opitutia</taxon>
        <taxon>Opitutales</taxon>
        <taxon>Opitutaceae</taxon>
        <taxon>Horticoccus</taxon>
    </lineage>
</organism>
<sequence length="143" mass="15440">MKITLIRSLCAFALALVIGGCATTSVHYPVTYQVKVGNTQVLSGYGPQNIDVNARQVISVEPGVTFYYQVVSPLNVTVYVYEQTSSGERTLVSQMQGTAFTSSVMPKESSLEFLFSVTNANTSGSIQFTISDKPLTPVVTPKM</sequence>
<dbReference type="RefSeq" id="WP_220161272.1">
    <property type="nucleotide sequence ID" value="NZ_CP080507.1"/>
</dbReference>
<evidence type="ECO:0000256" key="1">
    <source>
        <dbReference type="SAM" id="SignalP"/>
    </source>
</evidence>
<reference evidence="2" key="1">
    <citation type="submission" date="2021-08" db="EMBL/GenBank/DDBJ databases">
        <title>Genome of a novel bacterium of the phylum Verrucomicrobia, Oleiharenicola sp. KSB-15.</title>
        <authorList>
            <person name="Chung J.-H."/>
            <person name="Ahn J.-H."/>
            <person name="Yoon Y."/>
            <person name="Kim D.-Y."/>
            <person name="An S.-H."/>
            <person name="Park I."/>
            <person name="Yeon J."/>
        </authorList>
    </citation>
    <scope>NUCLEOTIDE SEQUENCE</scope>
    <source>
        <strain evidence="2">KSB-15</strain>
    </source>
</reference>
<evidence type="ECO:0008006" key="4">
    <source>
        <dbReference type="Google" id="ProtNLM"/>
    </source>
</evidence>
<dbReference type="AlphaFoldDB" id="A0A8F9TUS9"/>
<evidence type="ECO:0000313" key="3">
    <source>
        <dbReference type="Proteomes" id="UP000825051"/>
    </source>
</evidence>
<evidence type="ECO:0000313" key="2">
    <source>
        <dbReference type="EMBL" id="QYM78168.1"/>
    </source>
</evidence>
<accession>A0A8F9TUS9</accession>
<dbReference type="KEGG" id="ole:K0B96_12730"/>
<protein>
    <recommendedName>
        <fullName evidence="4">Lipoprotein</fullName>
    </recommendedName>
</protein>
<dbReference type="PROSITE" id="PS51257">
    <property type="entry name" value="PROKAR_LIPOPROTEIN"/>
    <property type="match status" value="1"/>
</dbReference>
<feature type="signal peptide" evidence="1">
    <location>
        <begin position="1"/>
        <end position="22"/>
    </location>
</feature>
<gene>
    <name evidence="2" type="ORF">K0B96_12730</name>
</gene>
<feature type="chain" id="PRO_5034625716" description="Lipoprotein" evidence="1">
    <location>
        <begin position="23"/>
        <end position="143"/>
    </location>
</feature>
<proteinExistence type="predicted"/>